<protein>
    <submittedName>
        <fullName evidence="1">Uncharacterized protein</fullName>
    </submittedName>
</protein>
<accession>A0ABX9XH51</accession>
<dbReference type="EMBL" id="RKKU01000024">
    <property type="protein sequence ID" value="ROZ82118.1"/>
    <property type="molecule type" value="Genomic_DNA"/>
</dbReference>
<dbReference type="RefSeq" id="WP_123890750.1">
    <property type="nucleotide sequence ID" value="NZ_RKKU01000024.1"/>
</dbReference>
<evidence type="ECO:0000313" key="2">
    <source>
        <dbReference type="Proteomes" id="UP000275199"/>
    </source>
</evidence>
<organism evidence="1 2">
    <name type="scientific">Pseudomonas neustonica</name>
    <dbReference type="NCBI Taxonomy" id="2487346"/>
    <lineage>
        <taxon>Bacteria</taxon>
        <taxon>Pseudomonadati</taxon>
        <taxon>Pseudomonadota</taxon>
        <taxon>Gammaproteobacteria</taxon>
        <taxon>Pseudomonadales</taxon>
        <taxon>Pseudomonadaceae</taxon>
        <taxon>Pseudomonas</taxon>
    </lineage>
</organism>
<reference evidence="1 2" key="1">
    <citation type="submission" date="2018-11" db="EMBL/GenBank/DDBJ databases">
        <authorList>
            <person name="Jang G.I."/>
            <person name="Hwang C.Y."/>
        </authorList>
    </citation>
    <scope>NUCLEOTIDE SEQUENCE [LARGE SCALE GENOMIC DNA]</scope>
    <source>
        <strain evidence="1 2">SSM26</strain>
    </source>
</reference>
<gene>
    <name evidence="1" type="ORF">EF096_15775</name>
</gene>
<dbReference type="Proteomes" id="UP000275199">
    <property type="component" value="Unassembled WGS sequence"/>
</dbReference>
<comment type="caution">
    <text evidence="1">The sequence shown here is derived from an EMBL/GenBank/DDBJ whole genome shotgun (WGS) entry which is preliminary data.</text>
</comment>
<proteinExistence type="predicted"/>
<evidence type="ECO:0000313" key="1">
    <source>
        <dbReference type="EMBL" id="ROZ82118.1"/>
    </source>
</evidence>
<name>A0ABX9XH51_9PSED</name>
<sequence>MSHPKPSTHNPMPIIEEAIGALKLMQVHFDHPTTISKEVASATVNEAIERLQLIQPSALRLAEAYASVRTVAPKHCTVCVAPAAADGFQLIAVILNGTVVEQQVIASTPQALVELLRVRSTAQAIAEVPAA</sequence>
<keyword evidence="2" id="KW-1185">Reference proteome</keyword>